<dbReference type="Proteomes" id="UP000189703">
    <property type="component" value="Unplaced"/>
</dbReference>
<dbReference type="SUPFAM" id="SSF47473">
    <property type="entry name" value="EF-hand"/>
    <property type="match status" value="2"/>
</dbReference>
<sequence length="176" mass="19817">MVKVVDLDDNGFIDLNKFIDLNTNNVYSEKVVEHLRHASMIFNVDANGSISLEELDEVLRSLGDDKCLITDYKKIIRAVDSDGDGLFSICLGSIMENFENPMTEGALQKMAKVVDLDDNWFIDLKKFIDLSTNRVHSENVVEDLRNASMIFNVDGNGSISLEELEMYSEVWGTISV</sequence>
<proteinExistence type="predicted"/>
<evidence type="ECO:0000313" key="4">
    <source>
        <dbReference type="Proteomes" id="UP000189703"/>
    </source>
</evidence>
<dbReference type="GO" id="GO:0005509">
    <property type="term" value="F:calcium ion binding"/>
    <property type="evidence" value="ECO:0000318"/>
    <property type="project" value="GO_Central"/>
</dbReference>
<dbReference type="AlphaFoldDB" id="A0A1U8B6Q7"/>
<name>A0A1U8B6Q7_NELNU</name>
<dbReference type="InParanoid" id="A0A1U8B6Q7"/>
<reference evidence="5" key="1">
    <citation type="submission" date="2025-08" db="UniProtKB">
        <authorList>
            <consortium name="RefSeq"/>
        </authorList>
    </citation>
    <scope>IDENTIFICATION</scope>
</reference>
<protein>
    <submittedName>
        <fullName evidence="5">Probable calcium-binding protein CML25</fullName>
    </submittedName>
</protein>
<keyword evidence="2" id="KW-0106">Calcium</keyword>
<dbReference type="OrthoDB" id="26525at2759"/>
<keyword evidence="1" id="KW-0677">Repeat</keyword>
<evidence type="ECO:0000256" key="1">
    <source>
        <dbReference type="ARBA" id="ARBA00022737"/>
    </source>
</evidence>
<dbReference type="PANTHER" id="PTHR23050">
    <property type="entry name" value="CALCIUM BINDING PROTEIN"/>
    <property type="match status" value="1"/>
</dbReference>
<evidence type="ECO:0000256" key="2">
    <source>
        <dbReference type="ARBA" id="ARBA00022837"/>
    </source>
</evidence>
<gene>
    <name evidence="5" type="primary">LOC104607612</name>
</gene>
<dbReference type="CDD" id="cd00051">
    <property type="entry name" value="EFh"/>
    <property type="match status" value="1"/>
</dbReference>
<dbReference type="InterPro" id="IPR002048">
    <property type="entry name" value="EF_hand_dom"/>
</dbReference>
<dbReference type="GeneID" id="104607612"/>
<dbReference type="GO" id="GO:0005737">
    <property type="term" value="C:cytoplasm"/>
    <property type="evidence" value="ECO:0000318"/>
    <property type="project" value="GO_Central"/>
</dbReference>
<keyword evidence="4" id="KW-1185">Reference proteome</keyword>
<dbReference type="InterPro" id="IPR050145">
    <property type="entry name" value="Centrin_CML-like"/>
</dbReference>
<dbReference type="KEGG" id="nnu:104607612"/>
<evidence type="ECO:0000313" key="5">
    <source>
        <dbReference type="RefSeq" id="XP_010271577.2"/>
    </source>
</evidence>
<dbReference type="InterPro" id="IPR011992">
    <property type="entry name" value="EF-hand-dom_pair"/>
</dbReference>
<dbReference type="Gene3D" id="1.10.238.10">
    <property type="entry name" value="EF-hand"/>
    <property type="match status" value="2"/>
</dbReference>
<feature type="domain" description="EF-hand" evidence="3">
    <location>
        <begin position="30"/>
        <end position="65"/>
    </location>
</feature>
<accession>A0A1U8B6Q7</accession>
<dbReference type="eggNOG" id="KOG0027">
    <property type="taxonomic scope" value="Eukaryota"/>
</dbReference>
<dbReference type="RefSeq" id="XP_010271577.2">
    <property type="nucleotide sequence ID" value="XM_010273275.2"/>
</dbReference>
<dbReference type="PROSITE" id="PS50222">
    <property type="entry name" value="EF_HAND_2"/>
    <property type="match status" value="1"/>
</dbReference>
<dbReference type="STRING" id="4432.A0A1U8B6Q7"/>
<dbReference type="GO" id="GO:0043226">
    <property type="term" value="C:organelle"/>
    <property type="evidence" value="ECO:0007669"/>
    <property type="project" value="UniProtKB-ARBA"/>
</dbReference>
<evidence type="ECO:0000259" key="3">
    <source>
        <dbReference type="PROSITE" id="PS50222"/>
    </source>
</evidence>
<dbReference type="FunFam" id="1.10.238.10:FF:000178">
    <property type="entry name" value="Calmodulin-2 A"/>
    <property type="match status" value="1"/>
</dbReference>
<dbReference type="GO" id="GO:0030234">
    <property type="term" value="F:enzyme regulator activity"/>
    <property type="evidence" value="ECO:0000318"/>
    <property type="project" value="GO_Central"/>
</dbReference>
<organism evidence="4 5">
    <name type="scientific">Nelumbo nucifera</name>
    <name type="common">Sacred lotus</name>
    <dbReference type="NCBI Taxonomy" id="4432"/>
    <lineage>
        <taxon>Eukaryota</taxon>
        <taxon>Viridiplantae</taxon>
        <taxon>Streptophyta</taxon>
        <taxon>Embryophyta</taxon>
        <taxon>Tracheophyta</taxon>
        <taxon>Spermatophyta</taxon>
        <taxon>Magnoliopsida</taxon>
        <taxon>Proteales</taxon>
        <taxon>Nelumbonaceae</taxon>
        <taxon>Nelumbo</taxon>
    </lineage>
</organism>